<accession>A0A5B7HC33</accession>
<reference evidence="1 2" key="1">
    <citation type="submission" date="2019-05" db="EMBL/GenBank/DDBJ databases">
        <title>Another draft genome of Portunus trituberculatus and its Hox gene families provides insights of decapod evolution.</title>
        <authorList>
            <person name="Jeong J.-H."/>
            <person name="Song I."/>
            <person name="Kim S."/>
            <person name="Choi T."/>
            <person name="Kim D."/>
            <person name="Ryu S."/>
            <person name="Kim W."/>
        </authorList>
    </citation>
    <scope>NUCLEOTIDE SEQUENCE [LARGE SCALE GENOMIC DNA]</scope>
    <source>
        <tissue evidence="1">Muscle</tissue>
    </source>
</reference>
<keyword evidence="2" id="KW-1185">Reference proteome</keyword>
<sequence length="101" mass="11123">MKSGRGRSYLAVSGWSFCLRGISSVLSNVRPNDHLTNDAVCLMGGAQPSTFHSFRDDLHTRAYDTPAATPRDTTAPLPTQSRAQNHVLTWIKEHNEAAIPF</sequence>
<protein>
    <submittedName>
        <fullName evidence="1">Uncharacterized protein</fullName>
    </submittedName>
</protein>
<dbReference type="AlphaFoldDB" id="A0A5B7HC33"/>
<organism evidence="1 2">
    <name type="scientific">Portunus trituberculatus</name>
    <name type="common">Swimming crab</name>
    <name type="synonym">Neptunus trituberculatus</name>
    <dbReference type="NCBI Taxonomy" id="210409"/>
    <lineage>
        <taxon>Eukaryota</taxon>
        <taxon>Metazoa</taxon>
        <taxon>Ecdysozoa</taxon>
        <taxon>Arthropoda</taxon>
        <taxon>Crustacea</taxon>
        <taxon>Multicrustacea</taxon>
        <taxon>Malacostraca</taxon>
        <taxon>Eumalacostraca</taxon>
        <taxon>Eucarida</taxon>
        <taxon>Decapoda</taxon>
        <taxon>Pleocyemata</taxon>
        <taxon>Brachyura</taxon>
        <taxon>Eubrachyura</taxon>
        <taxon>Portunoidea</taxon>
        <taxon>Portunidae</taxon>
        <taxon>Portuninae</taxon>
        <taxon>Portunus</taxon>
    </lineage>
</organism>
<evidence type="ECO:0000313" key="1">
    <source>
        <dbReference type="EMBL" id="MPC67576.1"/>
    </source>
</evidence>
<gene>
    <name evidence="1" type="ORF">E2C01_061752</name>
</gene>
<comment type="caution">
    <text evidence="1">The sequence shown here is derived from an EMBL/GenBank/DDBJ whole genome shotgun (WGS) entry which is preliminary data.</text>
</comment>
<dbReference type="EMBL" id="VSRR010026442">
    <property type="protein sequence ID" value="MPC67576.1"/>
    <property type="molecule type" value="Genomic_DNA"/>
</dbReference>
<proteinExistence type="predicted"/>
<dbReference type="Proteomes" id="UP000324222">
    <property type="component" value="Unassembled WGS sequence"/>
</dbReference>
<evidence type="ECO:0000313" key="2">
    <source>
        <dbReference type="Proteomes" id="UP000324222"/>
    </source>
</evidence>
<name>A0A5B7HC33_PORTR</name>